<dbReference type="PANTHER" id="PTHR43023">
    <property type="entry name" value="PROTEIN TRIGALACTOSYLDIACYLGLYCEROL 3, CHLOROPLASTIC"/>
    <property type="match status" value="1"/>
</dbReference>
<dbReference type="GO" id="GO:0005524">
    <property type="term" value="F:ATP binding"/>
    <property type="evidence" value="ECO:0007669"/>
    <property type="project" value="UniProtKB-KW"/>
</dbReference>
<dbReference type="Gene3D" id="3.40.50.300">
    <property type="entry name" value="P-loop containing nucleotide triphosphate hydrolases"/>
    <property type="match status" value="1"/>
</dbReference>
<name>A0A7V4LDE5_9BACT</name>
<dbReference type="InterPro" id="IPR003439">
    <property type="entry name" value="ABC_transporter-like_ATP-bd"/>
</dbReference>
<dbReference type="PANTHER" id="PTHR43023:SF3">
    <property type="entry name" value="PROTEIN TRIGALACTOSYLDIACYLGLYCEROL 3, CHLOROPLASTIC"/>
    <property type="match status" value="1"/>
</dbReference>
<evidence type="ECO:0000313" key="5">
    <source>
        <dbReference type="EMBL" id="HGS05759.1"/>
    </source>
</evidence>
<protein>
    <submittedName>
        <fullName evidence="5">ATP-binding cassette domain-containing protein</fullName>
    </submittedName>
</protein>
<evidence type="ECO:0000256" key="3">
    <source>
        <dbReference type="ARBA" id="ARBA00022840"/>
    </source>
</evidence>
<dbReference type="SMART" id="SM00382">
    <property type="entry name" value="AAA"/>
    <property type="match status" value="1"/>
</dbReference>
<keyword evidence="1" id="KW-0813">Transport</keyword>
<evidence type="ECO:0000256" key="1">
    <source>
        <dbReference type="ARBA" id="ARBA00022448"/>
    </source>
</evidence>
<dbReference type="PROSITE" id="PS50893">
    <property type="entry name" value="ABC_TRANSPORTER_2"/>
    <property type="match status" value="1"/>
</dbReference>
<dbReference type="AlphaFoldDB" id="A0A7V4LDE5"/>
<dbReference type="InterPro" id="IPR027417">
    <property type="entry name" value="P-loop_NTPase"/>
</dbReference>
<evidence type="ECO:0000256" key="2">
    <source>
        <dbReference type="ARBA" id="ARBA00022741"/>
    </source>
</evidence>
<comment type="caution">
    <text evidence="5">The sequence shown here is derived from an EMBL/GenBank/DDBJ whole genome shotgun (WGS) entry which is preliminary data.</text>
</comment>
<dbReference type="EMBL" id="DSXI01000503">
    <property type="protein sequence ID" value="HGS05759.1"/>
    <property type="molecule type" value="Genomic_DNA"/>
</dbReference>
<organism evidence="5">
    <name type="scientific">Desulfobacca acetoxidans</name>
    <dbReference type="NCBI Taxonomy" id="60893"/>
    <lineage>
        <taxon>Bacteria</taxon>
        <taxon>Pseudomonadati</taxon>
        <taxon>Thermodesulfobacteriota</taxon>
        <taxon>Desulfobaccia</taxon>
        <taxon>Desulfobaccales</taxon>
        <taxon>Desulfobaccaceae</taxon>
        <taxon>Desulfobacca</taxon>
    </lineage>
</organism>
<dbReference type="GO" id="GO:0016887">
    <property type="term" value="F:ATP hydrolysis activity"/>
    <property type="evidence" value="ECO:0007669"/>
    <property type="project" value="InterPro"/>
</dbReference>
<keyword evidence="3 5" id="KW-0067">ATP-binding</keyword>
<dbReference type="InterPro" id="IPR003593">
    <property type="entry name" value="AAA+_ATPase"/>
</dbReference>
<keyword evidence="2" id="KW-0547">Nucleotide-binding</keyword>
<proteinExistence type="predicted"/>
<evidence type="ECO:0000259" key="4">
    <source>
        <dbReference type="PROSITE" id="PS50893"/>
    </source>
</evidence>
<gene>
    <name evidence="5" type="ORF">ENT08_08515</name>
</gene>
<dbReference type="SUPFAM" id="SSF52540">
    <property type="entry name" value="P-loop containing nucleoside triphosphate hydrolases"/>
    <property type="match status" value="1"/>
</dbReference>
<dbReference type="PROSITE" id="PS00211">
    <property type="entry name" value="ABC_TRANSPORTER_1"/>
    <property type="match status" value="1"/>
</dbReference>
<dbReference type="Pfam" id="PF00005">
    <property type="entry name" value="ABC_tran"/>
    <property type="match status" value="1"/>
</dbReference>
<reference evidence="5" key="1">
    <citation type="journal article" date="2020" name="mSystems">
        <title>Genome- and Community-Level Interaction Insights into Carbon Utilization and Element Cycling Functions of Hydrothermarchaeota in Hydrothermal Sediment.</title>
        <authorList>
            <person name="Zhou Z."/>
            <person name="Liu Y."/>
            <person name="Xu W."/>
            <person name="Pan J."/>
            <person name="Luo Z.H."/>
            <person name="Li M."/>
        </authorList>
    </citation>
    <scope>NUCLEOTIDE SEQUENCE [LARGE SCALE GENOMIC DNA]</scope>
    <source>
        <strain evidence="5">SpSt-548</strain>
    </source>
</reference>
<dbReference type="InterPro" id="IPR017871">
    <property type="entry name" value="ABC_transporter-like_CS"/>
</dbReference>
<accession>A0A7V4LDE5</accession>
<feature type="domain" description="ABC transporter" evidence="4">
    <location>
        <begin position="10"/>
        <end position="248"/>
    </location>
</feature>
<sequence>MVGQAGEPIIVVENLTARFGPNVVFEKVSFEVYRGEVLVVLGGSGCGKSTLLKHMIGLYRPAAGRVLIDGIDVNTRNRRKLEELRRKIGVAFQSGALFGSMTLGENVALPLEGHTRLSASDIQRVVKMKLAMVELAGYENHLPSELSGGMQKRAGVARAMALDPEVLFFDEPSAGLDPVTGAGLDNLIQNLNAGMGTTMVVVTHELASIFAIAHRAVMLDKSARGIIAVGSPRDLQGRRDDPRVFNFFNRQWARPGAGGS</sequence>